<dbReference type="EMBL" id="JBHYPX010000012">
    <property type="protein sequence ID" value="MFE1351980.1"/>
    <property type="molecule type" value="Genomic_DNA"/>
</dbReference>
<gene>
    <name evidence="4" type="ORF">ACFW6T_08330</name>
</gene>
<evidence type="ECO:0000256" key="1">
    <source>
        <dbReference type="ARBA" id="ARBA00022450"/>
    </source>
</evidence>
<comment type="caution">
    <text evidence="4">The sequence shown here is derived from an EMBL/GenBank/DDBJ whole genome shotgun (WGS) entry which is preliminary data.</text>
</comment>
<sequence length="94" mass="9838">MSEAVQEPLTLEDLVAVLRESAGEDEEVDLGGDIADVPFGDLGYDSLALLETAGRVQRQYGIVLDDEAMAVAETPRLFLAAVNEVLCGAASNAG</sequence>
<name>A0ABW6GGV6_9ACTN</name>
<keyword evidence="2" id="KW-0597">Phosphoprotein</keyword>
<dbReference type="PROSITE" id="PS50075">
    <property type="entry name" value="CARRIER"/>
    <property type="match status" value="1"/>
</dbReference>
<dbReference type="Gene3D" id="1.10.1200.10">
    <property type="entry name" value="ACP-like"/>
    <property type="match status" value="1"/>
</dbReference>
<dbReference type="RefSeq" id="WP_380316589.1">
    <property type="nucleotide sequence ID" value="NZ_JBHYPW010000002.1"/>
</dbReference>
<evidence type="ECO:0000313" key="5">
    <source>
        <dbReference type="Proteomes" id="UP001599542"/>
    </source>
</evidence>
<keyword evidence="5" id="KW-1185">Reference proteome</keyword>
<dbReference type="InterPro" id="IPR036736">
    <property type="entry name" value="ACP-like_sf"/>
</dbReference>
<dbReference type="InterPro" id="IPR009081">
    <property type="entry name" value="PP-bd_ACP"/>
</dbReference>
<dbReference type="Proteomes" id="UP001599542">
    <property type="component" value="Unassembled WGS sequence"/>
</dbReference>
<protein>
    <submittedName>
        <fullName evidence="4">Acyl carrier protein</fullName>
    </submittedName>
</protein>
<keyword evidence="1" id="KW-0596">Phosphopantetheine</keyword>
<dbReference type="SUPFAM" id="SSF47336">
    <property type="entry name" value="ACP-like"/>
    <property type="match status" value="1"/>
</dbReference>
<accession>A0ABW6GGV6</accession>
<evidence type="ECO:0000256" key="2">
    <source>
        <dbReference type="ARBA" id="ARBA00022553"/>
    </source>
</evidence>
<proteinExistence type="predicted"/>
<feature type="domain" description="Carrier" evidence="3">
    <location>
        <begin position="8"/>
        <end position="86"/>
    </location>
</feature>
<evidence type="ECO:0000313" key="4">
    <source>
        <dbReference type="EMBL" id="MFE1351980.1"/>
    </source>
</evidence>
<dbReference type="Pfam" id="PF00550">
    <property type="entry name" value="PP-binding"/>
    <property type="match status" value="1"/>
</dbReference>
<dbReference type="PROSITE" id="PS00012">
    <property type="entry name" value="PHOSPHOPANTETHEINE"/>
    <property type="match status" value="1"/>
</dbReference>
<organism evidence="4 5">
    <name type="scientific">Kitasatospora phosalacinea</name>
    <dbReference type="NCBI Taxonomy" id="2065"/>
    <lineage>
        <taxon>Bacteria</taxon>
        <taxon>Bacillati</taxon>
        <taxon>Actinomycetota</taxon>
        <taxon>Actinomycetes</taxon>
        <taxon>Kitasatosporales</taxon>
        <taxon>Streptomycetaceae</taxon>
        <taxon>Kitasatospora</taxon>
    </lineage>
</organism>
<evidence type="ECO:0000259" key="3">
    <source>
        <dbReference type="PROSITE" id="PS50075"/>
    </source>
</evidence>
<dbReference type="InterPro" id="IPR006162">
    <property type="entry name" value="Ppantetheine_attach_site"/>
</dbReference>
<reference evidence="4 5" key="1">
    <citation type="submission" date="2024-09" db="EMBL/GenBank/DDBJ databases">
        <title>The Natural Products Discovery Center: Release of the First 8490 Sequenced Strains for Exploring Actinobacteria Biosynthetic Diversity.</title>
        <authorList>
            <person name="Kalkreuter E."/>
            <person name="Kautsar S.A."/>
            <person name="Yang D."/>
            <person name="Bader C.D."/>
            <person name="Teijaro C.N."/>
            <person name="Fluegel L."/>
            <person name="Davis C.M."/>
            <person name="Simpson J.R."/>
            <person name="Lauterbach L."/>
            <person name="Steele A.D."/>
            <person name="Gui C."/>
            <person name="Meng S."/>
            <person name="Li G."/>
            <person name="Viehrig K."/>
            <person name="Ye F."/>
            <person name="Su P."/>
            <person name="Kiefer A.F."/>
            <person name="Nichols A."/>
            <person name="Cepeda A.J."/>
            <person name="Yan W."/>
            <person name="Fan B."/>
            <person name="Jiang Y."/>
            <person name="Adhikari A."/>
            <person name="Zheng C.-J."/>
            <person name="Schuster L."/>
            <person name="Cowan T.M."/>
            <person name="Smanski M.J."/>
            <person name="Chevrette M.G."/>
            <person name="De Carvalho L.P.S."/>
            <person name="Shen B."/>
        </authorList>
    </citation>
    <scope>NUCLEOTIDE SEQUENCE [LARGE SCALE GENOMIC DNA]</scope>
    <source>
        <strain evidence="4 5">NPDC058753</strain>
    </source>
</reference>